<dbReference type="Proteomes" id="UP000663882">
    <property type="component" value="Unassembled WGS sequence"/>
</dbReference>
<accession>A0A814NVW4</accession>
<evidence type="ECO:0000313" key="2">
    <source>
        <dbReference type="EMBL" id="CAF1098768.1"/>
    </source>
</evidence>
<proteinExistence type="predicted"/>
<dbReference type="AlphaFoldDB" id="A0A814NVW4"/>
<organism evidence="2 4">
    <name type="scientific">Rotaria sordida</name>
    <dbReference type="NCBI Taxonomy" id="392033"/>
    <lineage>
        <taxon>Eukaryota</taxon>
        <taxon>Metazoa</taxon>
        <taxon>Spiralia</taxon>
        <taxon>Gnathifera</taxon>
        <taxon>Rotifera</taxon>
        <taxon>Eurotatoria</taxon>
        <taxon>Bdelloidea</taxon>
        <taxon>Philodinida</taxon>
        <taxon>Philodinidae</taxon>
        <taxon>Rotaria</taxon>
    </lineage>
</organism>
<gene>
    <name evidence="3" type="ORF">OTI717_LOCUS35936</name>
    <name evidence="2" type="ORF">RFH988_LOCUS19196</name>
</gene>
<feature type="region of interest" description="Disordered" evidence="1">
    <location>
        <begin position="113"/>
        <end position="201"/>
    </location>
</feature>
<reference evidence="2" key="1">
    <citation type="submission" date="2021-02" db="EMBL/GenBank/DDBJ databases">
        <authorList>
            <person name="Nowell W R."/>
        </authorList>
    </citation>
    <scope>NUCLEOTIDE SEQUENCE</scope>
</reference>
<comment type="caution">
    <text evidence="2">The sequence shown here is derived from an EMBL/GenBank/DDBJ whole genome shotgun (WGS) entry which is preliminary data.</text>
</comment>
<protein>
    <submittedName>
        <fullName evidence="2">Uncharacterized protein</fullName>
    </submittedName>
</protein>
<evidence type="ECO:0000313" key="4">
    <source>
        <dbReference type="Proteomes" id="UP000663882"/>
    </source>
</evidence>
<sequence>MCVHLFYSREQSTIAELHEAQKLLGKAMNTDIESDYNPEQENKMKTKTITIVKQQSKEPTITSISDIPFGGKAFKNVTNNSQSKNVHSTLGMHKKGAGDNLRHLKQTINNSDSNVCEDLRSSPQRRYSKRTKATNIKSKRQCTSSKKSTPLNTAISTPSSTFMVDTQQLEYDDDDDSDYENKPPPRKPSNQITPSSSSISILHTPKSLAGRKILGTNDNNNDDNEQPSKKELVFLLKKLFLSITKIEEKYLKEILIGQERQENMIKMLFENQKKIQKALCKKK</sequence>
<feature type="compositionally biased region" description="Polar residues" evidence="1">
    <location>
        <begin position="141"/>
        <end position="169"/>
    </location>
</feature>
<evidence type="ECO:0000256" key="1">
    <source>
        <dbReference type="SAM" id="MobiDB-lite"/>
    </source>
</evidence>
<feature type="compositionally biased region" description="Basic residues" evidence="1">
    <location>
        <begin position="126"/>
        <end position="140"/>
    </location>
</feature>
<name>A0A814NVW4_9BILA</name>
<dbReference type="Proteomes" id="UP000663823">
    <property type="component" value="Unassembled WGS sequence"/>
</dbReference>
<evidence type="ECO:0000313" key="3">
    <source>
        <dbReference type="EMBL" id="CAF4145020.1"/>
    </source>
</evidence>
<dbReference type="EMBL" id="CAJOAX010014522">
    <property type="protein sequence ID" value="CAF4145020.1"/>
    <property type="molecule type" value="Genomic_DNA"/>
</dbReference>
<dbReference type="EMBL" id="CAJNOO010001115">
    <property type="protein sequence ID" value="CAF1098768.1"/>
    <property type="molecule type" value="Genomic_DNA"/>
</dbReference>